<feature type="compositionally biased region" description="Polar residues" evidence="1">
    <location>
        <begin position="63"/>
        <end position="74"/>
    </location>
</feature>
<dbReference type="Proteomes" id="UP000016934">
    <property type="component" value="Unassembled WGS sequence"/>
</dbReference>
<reference evidence="2 3" key="1">
    <citation type="journal article" date="2012" name="PLoS Pathog.">
        <title>Diverse lifestyles and strategies of plant pathogenesis encoded in the genomes of eighteen Dothideomycetes fungi.</title>
        <authorList>
            <person name="Ohm R.A."/>
            <person name="Feau N."/>
            <person name="Henrissat B."/>
            <person name="Schoch C.L."/>
            <person name="Horwitz B.A."/>
            <person name="Barry K.W."/>
            <person name="Condon B.J."/>
            <person name="Copeland A.C."/>
            <person name="Dhillon B."/>
            <person name="Glaser F."/>
            <person name="Hesse C.N."/>
            <person name="Kosti I."/>
            <person name="LaButti K."/>
            <person name="Lindquist E.A."/>
            <person name="Lucas S."/>
            <person name="Salamov A.A."/>
            <person name="Bradshaw R.E."/>
            <person name="Ciuffetti L."/>
            <person name="Hamelin R.C."/>
            <person name="Kema G.H.J."/>
            <person name="Lawrence C."/>
            <person name="Scott J.A."/>
            <person name="Spatafora J.W."/>
            <person name="Turgeon B.G."/>
            <person name="de Wit P.J.G.M."/>
            <person name="Zhong S."/>
            <person name="Goodwin S.B."/>
            <person name="Grigoriev I.V."/>
        </authorList>
    </citation>
    <scope>NUCLEOTIDE SEQUENCE [LARGE SCALE GENOMIC DNA]</scope>
    <source>
        <strain evidence="3">ND90Pr / ATCC 201652</strain>
    </source>
</reference>
<dbReference type="EMBL" id="KB445637">
    <property type="protein sequence ID" value="EMD70104.1"/>
    <property type="molecule type" value="Genomic_DNA"/>
</dbReference>
<evidence type="ECO:0000313" key="3">
    <source>
        <dbReference type="Proteomes" id="UP000016934"/>
    </source>
</evidence>
<proteinExistence type="predicted"/>
<protein>
    <submittedName>
        <fullName evidence="2">Uncharacterized protein</fullName>
    </submittedName>
</protein>
<keyword evidence="3" id="KW-1185">Reference proteome</keyword>
<name>M2RU57_COCSN</name>
<dbReference type="GeneID" id="19134514"/>
<gene>
    <name evidence="2" type="ORF">COCSADRAFT_217121</name>
</gene>
<organism evidence="2 3">
    <name type="scientific">Cochliobolus sativus (strain ND90Pr / ATCC 201652)</name>
    <name type="common">Common root rot and spot blotch fungus</name>
    <name type="synonym">Bipolaris sorokiniana</name>
    <dbReference type="NCBI Taxonomy" id="665912"/>
    <lineage>
        <taxon>Eukaryota</taxon>
        <taxon>Fungi</taxon>
        <taxon>Dikarya</taxon>
        <taxon>Ascomycota</taxon>
        <taxon>Pezizomycotina</taxon>
        <taxon>Dothideomycetes</taxon>
        <taxon>Pleosporomycetidae</taxon>
        <taxon>Pleosporales</taxon>
        <taxon>Pleosporineae</taxon>
        <taxon>Pleosporaceae</taxon>
        <taxon>Bipolaris</taxon>
    </lineage>
</organism>
<dbReference type="KEGG" id="bsc:COCSADRAFT_217121"/>
<evidence type="ECO:0000313" key="2">
    <source>
        <dbReference type="EMBL" id="EMD70104.1"/>
    </source>
</evidence>
<sequence length="104" mass="11491">MDGHFCTSLYAHCNPSPQQPTNQTMIPSITHATNSNNQHSTESRPPRAHPSFLLTPELPQTPGPASSTTRTQHASRPCRDLRAAAASLFLFDSPTELHTRTYHD</sequence>
<dbReference type="AlphaFoldDB" id="M2RU57"/>
<feature type="compositionally biased region" description="Polar residues" evidence="1">
    <location>
        <begin position="15"/>
        <end position="40"/>
    </location>
</feature>
<feature type="region of interest" description="Disordered" evidence="1">
    <location>
        <begin position="12"/>
        <end position="77"/>
    </location>
</feature>
<reference evidence="3" key="2">
    <citation type="journal article" date="2013" name="PLoS Genet.">
        <title>Comparative genome structure, secondary metabolite, and effector coding capacity across Cochliobolus pathogens.</title>
        <authorList>
            <person name="Condon B.J."/>
            <person name="Leng Y."/>
            <person name="Wu D."/>
            <person name="Bushley K.E."/>
            <person name="Ohm R.A."/>
            <person name="Otillar R."/>
            <person name="Martin J."/>
            <person name="Schackwitz W."/>
            <person name="Grimwood J."/>
            <person name="MohdZainudin N."/>
            <person name="Xue C."/>
            <person name="Wang R."/>
            <person name="Manning V.A."/>
            <person name="Dhillon B."/>
            <person name="Tu Z.J."/>
            <person name="Steffenson B.J."/>
            <person name="Salamov A."/>
            <person name="Sun H."/>
            <person name="Lowry S."/>
            <person name="LaButti K."/>
            <person name="Han J."/>
            <person name="Copeland A."/>
            <person name="Lindquist E."/>
            <person name="Barry K."/>
            <person name="Schmutz J."/>
            <person name="Baker S.E."/>
            <person name="Ciuffetti L.M."/>
            <person name="Grigoriev I.V."/>
            <person name="Zhong S."/>
            <person name="Turgeon B.G."/>
        </authorList>
    </citation>
    <scope>NUCLEOTIDE SEQUENCE [LARGE SCALE GENOMIC DNA]</scope>
    <source>
        <strain evidence="3">ND90Pr / ATCC 201652</strain>
    </source>
</reference>
<dbReference type="RefSeq" id="XP_007695238.1">
    <property type="nucleotide sequence ID" value="XM_007697048.1"/>
</dbReference>
<accession>M2RU57</accession>
<evidence type="ECO:0000256" key="1">
    <source>
        <dbReference type="SAM" id="MobiDB-lite"/>
    </source>
</evidence>
<dbReference type="HOGENOM" id="CLU_2249897_0_0_1"/>